<comment type="caution">
    <text evidence="2">The sequence shown here is derived from an EMBL/GenBank/DDBJ whole genome shotgun (WGS) entry which is preliminary data.</text>
</comment>
<keyword evidence="1" id="KW-0732">Signal</keyword>
<evidence type="ECO:0000313" key="2">
    <source>
        <dbReference type="EMBL" id="TMR01187.1"/>
    </source>
</evidence>
<sequence>MIPRAVLALLVLLTGCSTAADQPEPVTERPPAIVAVSAEGAVVADNRAEAFYGLDRSGRELWRDPAAYAGGADVICQARCPDPVFSGSAEAADPEPRSLSGVFAQSDARIRRVLTARDASDAVIVESDGAEKGSLRLIRPSGKDVRIPLNGAFSWAEDASRTTAVATSGKQALWFRHDRRGWRQVASDTFDEPVRSLCASGATAVVKGERVYVLTGSGKPVPITTSLPVVAGCAAGTQGLVVYAYWRDGGGRRFTGISGVDSLGKQTWSREIADEAQIRAHPSGTTFVITYGGATEVIDPAGRTVARHSGTASAAYTADGELALLTTEGKLRWLAH</sequence>
<reference evidence="2 3" key="1">
    <citation type="submission" date="2019-05" db="EMBL/GenBank/DDBJ databases">
        <title>Draft genome sequence of Nonomuraea turkmeniaca DSM 43926.</title>
        <authorList>
            <person name="Saricaoglu S."/>
            <person name="Isik K."/>
        </authorList>
    </citation>
    <scope>NUCLEOTIDE SEQUENCE [LARGE SCALE GENOMIC DNA]</scope>
    <source>
        <strain evidence="2 3">DSM 43926</strain>
    </source>
</reference>
<feature type="chain" id="PRO_5024401284" description="PQQ-like beta-propeller repeat protein" evidence="1">
    <location>
        <begin position="20"/>
        <end position="336"/>
    </location>
</feature>
<proteinExistence type="predicted"/>
<dbReference type="EMBL" id="VCKY01000553">
    <property type="protein sequence ID" value="TMR01187.1"/>
    <property type="molecule type" value="Genomic_DNA"/>
</dbReference>
<name>A0A5S4EU79_9ACTN</name>
<evidence type="ECO:0008006" key="4">
    <source>
        <dbReference type="Google" id="ProtNLM"/>
    </source>
</evidence>
<dbReference type="PROSITE" id="PS51257">
    <property type="entry name" value="PROKAR_LIPOPROTEIN"/>
    <property type="match status" value="1"/>
</dbReference>
<protein>
    <recommendedName>
        <fullName evidence="4">PQQ-like beta-propeller repeat protein</fullName>
    </recommendedName>
</protein>
<feature type="signal peptide" evidence="1">
    <location>
        <begin position="1"/>
        <end position="19"/>
    </location>
</feature>
<dbReference type="OrthoDB" id="3502427at2"/>
<evidence type="ECO:0000313" key="3">
    <source>
        <dbReference type="Proteomes" id="UP000309128"/>
    </source>
</evidence>
<organism evidence="2 3">
    <name type="scientific">Nonomuraea turkmeniaca</name>
    <dbReference type="NCBI Taxonomy" id="103838"/>
    <lineage>
        <taxon>Bacteria</taxon>
        <taxon>Bacillati</taxon>
        <taxon>Actinomycetota</taxon>
        <taxon>Actinomycetes</taxon>
        <taxon>Streptosporangiales</taxon>
        <taxon>Streptosporangiaceae</taxon>
        <taxon>Nonomuraea</taxon>
    </lineage>
</organism>
<accession>A0A5S4EU79</accession>
<gene>
    <name evidence="2" type="ORF">ETD86_54500</name>
</gene>
<dbReference type="AlphaFoldDB" id="A0A5S4EU79"/>
<evidence type="ECO:0000256" key="1">
    <source>
        <dbReference type="SAM" id="SignalP"/>
    </source>
</evidence>
<keyword evidence="3" id="KW-1185">Reference proteome</keyword>
<dbReference type="Proteomes" id="UP000309128">
    <property type="component" value="Unassembled WGS sequence"/>
</dbReference>